<gene>
    <name evidence="1" type="ORF">SDC9_156777</name>
</gene>
<sequence>MVAGFDGESPIHVNFSDMGFEFFHLGGGDQIEFYLGLRQRHPQAAPDAAFVDLSPQGTHFCGPVTPTERTLIALKVAHGTTLGSWQNVPDPPRWS</sequence>
<dbReference type="AlphaFoldDB" id="A0A645F5M6"/>
<reference evidence="1" key="1">
    <citation type="submission" date="2019-08" db="EMBL/GenBank/DDBJ databases">
        <authorList>
            <person name="Kucharzyk K."/>
            <person name="Murdoch R.W."/>
            <person name="Higgins S."/>
            <person name="Loffler F."/>
        </authorList>
    </citation>
    <scope>NUCLEOTIDE SEQUENCE</scope>
</reference>
<organism evidence="1">
    <name type="scientific">bioreactor metagenome</name>
    <dbReference type="NCBI Taxonomy" id="1076179"/>
    <lineage>
        <taxon>unclassified sequences</taxon>
        <taxon>metagenomes</taxon>
        <taxon>ecological metagenomes</taxon>
    </lineage>
</organism>
<accession>A0A645F5M6</accession>
<comment type="caution">
    <text evidence="1">The sequence shown here is derived from an EMBL/GenBank/DDBJ whole genome shotgun (WGS) entry which is preliminary data.</text>
</comment>
<proteinExistence type="predicted"/>
<dbReference type="EMBL" id="VSSQ01055599">
    <property type="protein sequence ID" value="MPN09487.1"/>
    <property type="molecule type" value="Genomic_DNA"/>
</dbReference>
<evidence type="ECO:0000313" key="1">
    <source>
        <dbReference type="EMBL" id="MPN09487.1"/>
    </source>
</evidence>
<protein>
    <submittedName>
        <fullName evidence="1">Uncharacterized protein</fullName>
    </submittedName>
</protein>
<name>A0A645F5M6_9ZZZZ</name>